<gene>
    <name evidence="1" type="ORF">OnM2_024090</name>
</gene>
<dbReference type="AlphaFoldDB" id="A0A420I1K5"/>
<name>A0A420I1K5_9PEZI</name>
<comment type="caution">
    <text evidence="1">The sequence shown here is derived from an EMBL/GenBank/DDBJ whole genome shotgun (WGS) entry which is preliminary data.</text>
</comment>
<organism evidence="1 2">
    <name type="scientific">Erysiphe neolycopersici</name>
    <dbReference type="NCBI Taxonomy" id="212602"/>
    <lineage>
        <taxon>Eukaryota</taxon>
        <taxon>Fungi</taxon>
        <taxon>Dikarya</taxon>
        <taxon>Ascomycota</taxon>
        <taxon>Pezizomycotina</taxon>
        <taxon>Leotiomycetes</taxon>
        <taxon>Erysiphales</taxon>
        <taxon>Erysiphaceae</taxon>
        <taxon>Erysiphe</taxon>
    </lineage>
</organism>
<evidence type="ECO:0000313" key="2">
    <source>
        <dbReference type="Proteomes" id="UP000286134"/>
    </source>
</evidence>
<keyword evidence="2" id="KW-1185">Reference proteome</keyword>
<reference evidence="1 2" key="1">
    <citation type="journal article" date="2018" name="BMC Genomics">
        <title>Comparative genome analyses reveal sequence features reflecting distinct modes of host-adaptation between dicot and monocot powdery mildew.</title>
        <authorList>
            <person name="Wu Y."/>
            <person name="Ma X."/>
            <person name="Pan Z."/>
            <person name="Kale S.D."/>
            <person name="Song Y."/>
            <person name="King H."/>
            <person name="Zhang Q."/>
            <person name="Presley C."/>
            <person name="Deng X."/>
            <person name="Wei C.I."/>
            <person name="Xiao S."/>
        </authorList>
    </citation>
    <scope>NUCLEOTIDE SEQUENCE [LARGE SCALE GENOMIC DNA]</scope>
    <source>
        <strain evidence="1">UMSG2</strain>
    </source>
</reference>
<accession>A0A420I1K5</accession>
<proteinExistence type="predicted"/>
<dbReference type="Proteomes" id="UP000286134">
    <property type="component" value="Unassembled WGS sequence"/>
</dbReference>
<sequence length="72" mass="8354">MSNSNNYDTPMTNFNLDLLSNLPEDQLLYVILQLITDTAKLDSCQDIFIRPIKSKLEDFQAAIFRLSRVWSN</sequence>
<evidence type="ECO:0000313" key="1">
    <source>
        <dbReference type="EMBL" id="RKF63560.1"/>
    </source>
</evidence>
<protein>
    <submittedName>
        <fullName evidence="1">Uncharacterized protein</fullName>
    </submittedName>
</protein>
<dbReference type="EMBL" id="MCFK01002483">
    <property type="protein sequence ID" value="RKF63560.1"/>
    <property type="molecule type" value="Genomic_DNA"/>
</dbReference>